<dbReference type="RefSeq" id="WP_025421721.1">
    <property type="nucleotide sequence ID" value="NZ_CP006569.1"/>
</dbReference>
<dbReference type="EMBL" id="CP006569">
    <property type="protein sequence ID" value="AHF76587.1"/>
    <property type="molecule type" value="Genomic_DNA"/>
</dbReference>
<name>W0HVP8_9GAMM</name>
<dbReference type="Gene3D" id="3.40.190.10">
    <property type="entry name" value="Periplasmic binding protein-like II"/>
    <property type="match status" value="2"/>
</dbReference>
<keyword evidence="3" id="KW-1185">Reference proteome</keyword>
<dbReference type="Pfam" id="PF09084">
    <property type="entry name" value="NMT1"/>
    <property type="match status" value="1"/>
</dbReference>
<proteinExistence type="predicted"/>
<accession>W0HVP8</accession>
<dbReference type="HOGENOM" id="CLU_787319_0_0_6"/>
<gene>
    <name evidence="2" type="ORF">Sant_1529</name>
</gene>
<dbReference type="AlphaFoldDB" id="W0HVP8"/>
<dbReference type="OrthoDB" id="8435189at2"/>
<dbReference type="Proteomes" id="UP000019028">
    <property type="component" value="Chromosome"/>
</dbReference>
<evidence type="ECO:0000313" key="2">
    <source>
        <dbReference type="EMBL" id="AHF76587.1"/>
    </source>
</evidence>
<dbReference type="InterPro" id="IPR015168">
    <property type="entry name" value="SsuA/THI5"/>
</dbReference>
<protein>
    <submittedName>
        <fullName evidence="2">NMT1/THI5 domain protein, transporter</fullName>
    </submittedName>
</protein>
<dbReference type="PROSITE" id="PS51318">
    <property type="entry name" value="TAT"/>
    <property type="match status" value="1"/>
</dbReference>
<evidence type="ECO:0000259" key="1">
    <source>
        <dbReference type="Pfam" id="PF09084"/>
    </source>
</evidence>
<reference evidence="2 3" key="1">
    <citation type="journal article" date="2014" name="Genome Biol. Evol.">
        <title>Genome degeneration and adaptation in a nascent stage of symbiosis.</title>
        <authorList>
            <person name="Oakeson K.F."/>
            <person name="Gil R."/>
            <person name="Clayton A.L."/>
            <person name="Dunn D.M."/>
            <person name="von Niederhausern A.C."/>
            <person name="Hamil C."/>
            <person name="Aoyagi A."/>
            <person name="Duval B."/>
            <person name="Baca A."/>
            <person name="Silva F.J."/>
            <person name="Vallier A."/>
            <person name="Jackson D.G."/>
            <person name="Latorre A."/>
            <person name="Weiss R.B."/>
            <person name="Heddi A."/>
            <person name="Moya A."/>
            <person name="Dale C."/>
        </authorList>
    </citation>
    <scope>NUCLEOTIDE SEQUENCE [LARGE SCALE GENOMIC DNA]</scope>
    <source>
        <strain evidence="2 3">HS1</strain>
    </source>
</reference>
<dbReference type="InterPro" id="IPR006311">
    <property type="entry name" value="TAT_signal"/>
</dbReference>
<dbReference type="SUPFAM" id="SSF53850">
    <property type="entry name" value="Periplasmic binding protein-like II"/>
    <property type="match status" value="1"/>
</dbReference>
<organism evidence="2 3">
    <name type="scientific">Sodalis praecaptivus</name>
    <dbReference type="NCBI Taxonomy" id="1239307"/>
    <lineage>
        <taxon>Bacteria</taxon>
        <taxon>Pseudomonadati</taxon>
        <taxon>Pseudomonadota</taxon>
        <taxon>Gammaproteobacteria</taxon>
        <taxon>Enterobacterales</taxon>
        <taxon>Bruguierivoracaceae</taxon>
        <taxon>Sodalis</taxon>
    </lineage>
</organism>
<sequence length="352" mass="37547">MLHDINRRQALRLGLGAIGALALNPLRLAQAAEGRVLKINSLASAAAVNVPLQAALRSILPTLPGYGQPAMQPTAKINQIVQEVVTGGADLGDADIASTLTAAEAGADVRIIGLSYSNTSQVIVANLDRIKTLADLGGEGVSVAVNSIGDFMYVMLQGVLAKHGIDAGKINFIEMGSSGDRMRALLAGRVDAVPMHVEQAEQLKTVKGRGTFGILVRPWQEYDNWFSAVIVTTASWLKSKENQDAAVAVLKSILTAFRRTNSDYAWYKSQVGQWASSKDLKAAGDDFLKPVWQTLTTGINAFPADMGSLTVEQVAKVIPVYQRAGALKGTVDLQTLIDRTWLDRALKELGAA</sequence>
<feature type="domain" description="SsuA/THI5-like" evidence="1">
    <location>
        <begin position="77"/>
        <end position="253"/>
    </location>
</feature>
<dbReference type="KEGG" id="sod:Sant_1529"/>
<dbReference type="PANTHER" id="PTHR30024">
    <property type="entry name" value="ALIPHATIC SULFONATES-BINDING PROTEIN-RELATED"/>
    <property type="match status" value="1"/>
</dbReference>
<evidence type="ECO:0000313" key="3">
    <source>
        <dbReference type="Proteomes" id="UP000019028"/>
    </source>
</evidence>
<dbReference type="PATRIC" id="fig|1239307.3.peg.1661"/>